<reference evidence="1 2" key="2">
    <citation type="journal article" date="2011" name="Stand. Genomic Sci.">
        <title>Complete genome sequence of Isosphaera pallida type strain (IS1B).</title>
        <authorList>
            <consortium name="US DOE Joint Genome Institute (JGI-PGF)"/>
            <person name="Goker M."/>
            <person name="Cleland D."/>
            <person name="Saunders E."/>
            <person name="Lapidus A."/>
            <person name="Nolan M."/>
            <person name="Lucas S."/>
            <person name="Hammon N."/>
            <person name="Deshpande S."/>
            <person name="Cheng J.F."/>
            <person name="Tapia R."/>
            <person name="Han C."/>
            <person name="Goodwin L."/>
            <person name="Pitluck S."/>
            <person name="Liolios K."/>
            <person name="Pagani I."/>
            <person name="Ivanova N."/>
            <person name="Mavromatis K."/>
            <person name="Pati A."/>
            <person name="Chen A."/>
            <person name="Palaniappan K."/>
            <person name="Land M."/>
            <person name="Hauser L."/>
            <person name="Chang Y.J."/>
            <person name="Jeffries C.D."/>
            <person name="Detter J.C."/>
            <person name="Beck B."/>
            <person name="Woyke T."/>
            <person name="Bristow J."/>
            <person name="Eisen J.A."/>
            <person name="Markowitz V."/>
            <person name="Hugenholtz P."/>
            <person name="Kyrpides N.C."/>
            <person name="Klenk H.P."/>
        </authorList>
    </citation>
    <scope>NUCLEOTIDE SEQUENCE [LARGE SCALE GENOMIC DNA]</scope>
    <source>
        <strain evidence="2">ATCC 43644 / DSM 9630 / IS1B</strain>
    </source>
</reference>
<organism evidence="1 2">
    <name type="scientific">Isosphaera pallida (strain ATCC 43644 / DSM 9630 / IS1B)</name>
    <dbReference type="NCBI Taxonomy" id="575540"/>
    <lineage>
        <taxon>Bacteria</taxon>
        <taxon>Pseudomonadati</taxon>
        <taxon>Planctomycetota</taxon>
        <taxon>Planctomycetia</taxon>
        <taxon>Isosphaerales</taxon>
        <taxon>Isosphaeraceae</taxon>
        <taxon>Isosphaera</taxon>
    </lineage>
</organism>
<keyword evidence="1" id="KW-0255">Endonuclease</keyword>
<gene>
    <name evidence="1" type="ordered locus">Isop_2249</name>
</gene>
<sequence>MTGSAGLLTVILLGGLSVEPPESRLTLKPGYQATRFLPVREATQAAAADLKSVYAISNTTIVRVDRLTGAELARATAPDLRHLNSAVLHEGRVYCAHSNYPLQPEESDIRQYDPETNTLTLFHRFEQPPGSLTWCLPRDGVWWCCFARYGRENDQTVLIRYEADWKETGRWTFPKEVVEDWDGMSASGAVFDGATLLVSHHHFQVLYRLAIPDQPGTLRFIEALASPFPGQGIAVDPVGGGLVGIDRPTHRVLFAQPIASDANPESR</sequence>
<evidence type="ECO:0000313" key="2">
    <source>
        <dbReference type="Proteomes" id="UP000008631"/>
    </source>
</evidence>
<dbReference type="eggNOG" id="COG3568">
    <property type="taxonomic scope" value="Bacteria"/>
</dbReference>
<dbReference type="InParanoid" id="E8R5S0"/>
<name>E8R5S0_ISOPI</name>
<keyword evidence="1" id="KW-0540">Nuclease</keyword>
<protein>
    <submittedName>
        <fullName evidence="1">Endonuclease/exonuclease/phosphatase</fullName>
    </submittedName>
</protein>
<dbReference type="HOGENOM" id="CLU_071542_0_0_0"/>
<keyword evidence="1" id="KW-0378">Hydrolase</keyword>
<proteinExistence type="predicted"/>
<dbReference type="SUPFAM" id="SSF63829">
    <property type="entry name" value="Calcium-dependent phosphotriesterase"/>
    <property type="match status" value="1"/>
</dbReference>
<dbReference type="EMBL" id="CP002353">
    <property type="protein sequence ID" value="ADV62827.1"/>
    <property type="molecule type" value="Genomic_DNA"/>
</dbReference>
<dbReference type="Proteomes" id="UP000008631">
    <property type="component" value="Chromosome"/>
</dbReference>
<dbReference type="AlphaFoldDB" id="E8R5S0"/>
<dbReference type="STRING" id="575540.Isop_2249"/>
<keyword evidence="2" id="KW-1185">Reference proteome</keyword>
<accession>E8R5S0</accession>
<evidence type="ECO:0000313" key="1">
    <source>
        <dbReference type="EMBL" id="ADV62827.1"/>
    </source>
</evidence>
<dbReference type="GO" id="GO:0004519">
    <property type="term" value="F:endonuclease activity"/>
    <property type="evidence" value="ECO:0007669"/>
    <property type="project" value="UniProtKB-KW"/>
</dbReference>
<reference key="1">
    <citation type="submission" date="2010-11" db="EMBL/GenBank/DDBJ databases">
        <title>The complete sequence of chromosome of Isophaera pallida ATCC 43644.</title>
        <authorList>
            <consortium name="US DOE Joint Genome Institute (JGI-PGF)"/>
            <person name="Lucas S."/>
            <person name="Copeland A."/>
            <person name="Lapidus A."/>
            <person name="Bruce D."/>
            <person name="Goodwin L."/>
            <person name="Pitluck S."/>
            <person name="Kyrpides N."/>
            <person name="Mavromatis K."/>
            <person name="Pagani I."/>
            <person name="Ivanova N."/>
            <person name="Saunders E."/>
            <person name="Brettin T."/>
            <person name="Detter J.C."/>
            <person name="Han C."/>
            <person name="Tapia R."/>
            <person name="Land M."/>
            <person name="Hauser L."/>
            <person name="Markowitz V."/>
            <person name="Cheng J.-F."/>
            <person name="Hugenholtz P."/>
            <person name="Woyke T."/>
            <person name="Wu D."/>
            <person name="Eisen J.A."/>
        </authorList>
    </citation>
    <scope>NUCLEOTIDE SEQUENCE</scope>
    <source>
        <strain>ATCC 43644</strain>
    </source>
</reference>
<dbReference type="RefSeq" id="WP_013565115.1">
    <property type="nucleotide sequence ID" value="NC_014962.1"/>
</dbReference>
<dbReference type="KEGG" id="ipa:Isop_2249"/>